<dbReference type="Gene3D" id="3.40.50.2000">
    <property type="entry name" value="Glycogen Phosphorylase B"/>
    <property type="match status" value="2"/>
</dbReference>
<dbReference type="Pfam" id="PF00343">
    <property type="entry name" value="Phosphorylase"/>
    <property type="match status" value="1"/>
</dbReference>
<dbReference type="SUPFAM" id="SSF53756">
    <property type="entry name" value="UDP-Glycosyltransferase/glycogen phosphorylase"/>
    <property type="match status" value="1"/>
</dbReference>
<protein>
    <submittedName>
        <fullName evidence="2">Glycogen phosphorylase</fullName>
        <ecNumber evidence="2">2.4.1.1</ecNumber>
    </submittedName>
</protein>
<name>A0ABY0FL42_9BACT</name>
<dbReference type="PANTHER" id="PTHR42655:SF1">
    <property type="entry name" value="GLYCOGEN PHOSPHORYLASE"/>
    <property type="match status" value="1"/>
</dbReference>
<gene>
    <name evidence="2" type="primary">glgP</name>
    <name evidence="2" type="ORF">G3RUM_00582</name>
</gene>
<comment type="similarity">
    <text evidence="1">Belongs to the glycogen phosphorylase family.</text>
</comment>
<accession>A0ABY0FL42</accession>
<dbReference type="EC" id="2.4.1.1" evidence="2"/>
<dbReference type="PANTHER" id="PTHR42655">
    <property type="entry name" value="GLYCOGEN PHOSPHORYLASE"/>
    <property type="match status" value="1"/>
</dbReference>
<keyword evidence="2" id="KW-0328">Glycosyltransferase</keyword>
<reference evidence="2 3" key="1">
    <citation type="journal article" date="2018" name="bioRxiv">
        <title>Evidence of independent acquisition and adaption of ultra-small bacteria to human hosts across the highly diverse yet reduced genomes of the phylum Saccharibacteria.</title>
        <authorList>
            <person name="McLean J.S."/>
            <person name="Bor B."/>
            <person name="To T.T."/>
            <person name="Liu Q."/>
            <person name="Kearns K.A."/>
            <person name="Solden L.M."/>
            <person name="Wrighton K.C."/>
            <person name="He X."/>
            <person name="Shi W."/>
        </authorList>
    </citation>
    <scope>NUCLEOTIDE SEQUENCE [LARGE SCALE GENOMIC DNA]</scope>
    <source>
        <strain evidence="2 3">TM7_G3_2_Rum_HOT_351B</strain>
    </source>
</reference>
<reference evidence="2 3" key="2">
    <citation type="journal article" date="2020" name="Cell Rep.">
        <title>Acquisition and Adaptation of Ultra-small Parasitic Reduced Genome Bacteria to Mammalian Hosts.</title>
        <authorList>
            <person name="McLean J.S."/>
            <person name="Bor B."/>
            <person name="Kerns K.A."/>
            <person name="Liu Q."/>
            <person name="To T.T."/>
            <person name="Solden L."/>
            <person name="Hendrickson E.L."/>
            <person name="Wrighton K."/>
            <person name="Shi W."/>
            <person name="He X."/>
        </authorList>
    </citation>
    <scope>NUCLEOTIDE SEQUENCE [LARGE SCALE GENOMIC DNA]</scope>
    <source>
        <strain evidence="2 3">TM7_G3_2_Rum_HOT_351B</strain>
    </source>
</reference>
<proteinExistence type="inferred from homology"/>
<dbReference type="InterPro" id="IPR000811">
    <property type="entry name" value="Glyco_trans_35"/>
</dbReference>
<keyword evidence="3" id="KW-1185">Reference proteome</keyword>
<evidence type="ECO:0000313" key="2">
    <source>
        <dbReference type="EMBL" id="RYC74427.1"/>
    </source>
</evidence>
<dbReference type="GO" id="GO:0004645">
    <property type="term" value="F:1,4-alpha-oligoglucan phosphorylase activity"/>
    <property type="evidence" value="ECO:0007669"/>
    <property type="project" value="UniProtKB-EC"/>
</dbReference>
<dbReference type="InterPro" id="IPR052182">
    <property type="entry name" value="Glycogen/Maltodextrin_Phosph"/>
</dbReference>
<keyword evidence="2" id="KW-0808">Transferase</keyword>
<dbReference type="EMBL" id="PRLM01000006">
    <property type="protein sequence ID" value="RYC74427.1"/>
    <property type="molecule type" value="Genomic_DNA"/>
</dbReference>
<organism evidence="2 3">
    <name type="scientific">Candidatus Nanosyncoccus alces</name>
    <dbReference type="NCBI Taxonomy" id="2171997"/>
    <lineage>
        <taxon>Bacteria</taxon>
        <taxon>Candidatus Saccharimonadota</taxon>
        <taxon>Candidatus Nanosyncoccalia</taxon>
        <taxon>Candidatus Nanosyncoccales</taxon>
        <taxon>Candidatus Nanosyncoccaceae</taxon>
        <taxon>Candidatus Nanosyncoccus</taxon>
    </lineage>
</organism>
<comment type="caution">
    <text evidence="2">The sequence shown here is derived from an EMBL/GenBank/DDBJ whole genome shotgun (WGS) entry which is preliminary data.</text>
</comment>
<evidence type="ECO:0000256" key="1">
    <source>
        <dbReference type="ARBA" id="ARBA00006047"/>
    </source>
</evidence>
<sequence>MSSMDDGQYFYHPLENIEDVELFYEAVERNHLTKAISPERPYTYWTIELYDQKNGIRGGGGLGVLAADTRRVAEKMNIPFALITPFYPYETHQTIDGDAVRDNHVPVDYKDFGFKFIDTVNVKCCDNLCRLDVIEKRFKNTRIIAITEPNFGELYSGMSGSDHRLYQEVALGFGGYAALKLLGLKPAIMQLNEVATFFAALARLDELARNGMDFYEAVVYTRKHTLYTNHTLVQAAEAEFSQEQFERFVFPNLKSLAVKKWLADKFTDGRIKLSSVTIEIAELRSGVSKLHARVANYRDIAGNKVKFKAVTNGIDMDTWALPEIMEFYRSFGILDEYNMPSGDYAEKIENLSSGEIRDLKKAGRKVLNDILKERPDHNGRVLEFGNDDFIFDFKRRFVDYKRPELPFRDPVRLRNILERHNAHYVIAGRVHAGDKTMREKLRKLLDVVSTDDYLRGHVHYIPDYDEKLAYGLSVGSNAAINVPIVGLEACGTSWMKDVANLNFLISTHDGGVADASANSYLNVSGVDEEEELDMLYQRMEEALIASENDFDLEYILQQQLKAYLPVISGSRMLKDYLDYLFPA</sequence>
<dbReference type="Proteomes" id="UP001191019">
    <property type="component" value="Unassembled WGS sequence"/>
</dbReference>
<evidence type="ECO:0000313" key="3">
    <source>
        <dbReference type="Proteomes" id="UP001191019"/>
    </source>
</evidence>